<dbReference type="OrthoDB" id="9986153at2"/>
<reference evidence="2" key="1">
    <citation type="submission" date="2016-02" db="EMBL/GenBank/DDBJ databases">
        <title>Genome sequence of Bacillus trypoxylicola KCTC 13244(T).</title>
        <authorList>
            <person name="Jeong H."/>
            <person name="Park S.-H."/>
            <person name="Choi S.-K."/>
        </authorList>
    </citation>
    <scope>NUCLEOTIDE SEQUENCE [LARGE SCALE GENOMIC DNA]</scope>
    <source>
        <strain evidence="2">KCTC 13244</strain>
    </source>
</reference>
<organism evidence="2 3">
    <name type="scientific">Alkalihalobacillus trypoxylicola</name>
    <dbReference type="NCBI Taxonomy" id="519424"/>
    <lineage>
        <taxon>Bacteria</taxon>
        <taxon>Bacillati</taxon>
        <taxon>Bacillota</taxon>
        <taxon>Bacilli</taxon>
        <taxon>Bacillales</taxon>
        <taxon>Bacillaceae</taxon>
        <taxon>Alkalihalobacillus</taxon>
    </lineage>
</organism>
<dbReference type="AlphaFoldDB" id="A0A161PHG0"/>
<accession>A0A161PHG0</accession>
<keyword evidence="1" id="KW-1133">Transmembrane helix</keyword>
<evidence type="ECO:0000313" key="3">
    <source>
        <dbReference type="Proteomes" id="UP000075806"/>
    </source>
</evidence>
<keyword evidence="1" id="KW-0472">Membrane</keyword>
<feature type="transmembrane region" description="Helical" evidence="1">
    <location>
        <begin position="7"/>
        <end position="28"/>
    </location>
</feature>
<sequence length="140" mass="15892">MKKKVILWATLLVTLSMGLFFVVMYSIYSTFFPSPNLITLNIENKTEADLESLSITYTDIEDDIELPILRANESMSYEINLRETANEHFNEGSMQLLYEDSSETIVGYFGKGSGGEVKIFINSFDEDGNLNLFINSQVTF</sequence>
<gene>
    <name evidence="2" type="ORF">AZF04_10055</name>
</gene>
<keyword evidence="3" id="KW-1185">Reference proteome</keyword>
<dbReference type="EMBL" id="LTAO01000034">
    <property type="protein sequence ID" value="KYG28233.1"/>
    <property type="molecule type" value="Genomic_DNA"/>
</dbReference>
<keyword evidence="1" id="KW-0812">Transmembrane</keyword>
<protein>
    <submittedName>
        <fullName evidence="2">Uncharacterized protein</fullName>
    </submittedName>
</protein>
<evidence type="ECO:0000313" key="2">
    <source>
        <dbReference type="EMBL" id="KYG28233.1"/>
    </source>
</evidence>
<name>A0A161PHG0_9BACI</name>
<dbReference type="RefSeq" id="WP_061949656.1">
    <property type="nucleotide sequence ID" value="NZ_LTAO01000034.1"/>
</dbReference>
<proteinExistence type="predicted"/>
<evidence type="ECO:0000256" key="1">
    <source>
        <dbReference type="SAM" id="Phobius"/>
    </source>
</evidence>
<comment type="caution">
    <text evidence="2">The sequence shown here is derived from an EMBL/GenBank/DDBJ whole genome shotgun (WGS) entry which is preliminary data.</text>
</comment>
<dbReference type="Proteomes" id="UP000075806">
    <property type="component" value="Unassembled WGS sequence"/>
</dbReference>